<dbReference type="GO" id="GO:0006508">
    <property type="term" value="P:proteolysis"/>
    <property type="evidence" value="ECO:0007669"/>
    <property type="project" value="InterPro"/>
</dbReference>
<organism evidence="1 2">
    <name type="scientific">Lacinutrix neustonica</name>
    <dbReference type="NCBI Taxonomy" id="2980107"/>
    <lineage>
        <taxon>Bacteria</taxon>
        <taxon>Pseudomonadati</taxon>
        <taxon>Bacteroidota</taxon>
        <taxon>Flavobacteriia</taxon>
        <taxon>Flavobacteriales</taxon>
        <taxon>Flavobacteriaceae</taxon>
        <taxon>Lacinutrix</taxon>
    </lineage>
</organism>
<evidence type="ECO:0000313" key="2">
    <source>
        <dbReference type="Proteomes" id="UP001164705"/>
    </source>
</evidence>
<dbReference type="KEGG" id="lnu:N7U66_10015"/>
<dbReference type="InterPro" id="IPR036852">
    <property type="entry name" value="Peptidase_S8/S53_dom_sf"/>
</dbReference>
<keyword evidence="2" id="KW-1185">Reference proteome</keyword>
<dbReference type="RefSeq" id="WP_267678360.1">
    <property type="nucleotide sequence ID" value="NZ_CP113088.1"/>
</dbReference>
<evidence type="ECO:0000313" key="1">
    <source>
        <dbReference type="EMBL" id="WAC03725.1"/>
    </source>
</evidence>
<gene>
    <name evidence="1" type="ORF">N7U66_10015</name>
</gene>
<proteinExistence type="predicted"/>
<name>A0A9E8SIJ0_9FLAO</name>
<reference evidence="1" key="1">
    <citation type="submission" date="2022-11" db="EMBL/GenBank/DDBJ databases">
        <title>Lacinutrix neustonica HL-RS19T sp. nov., isolated from the surface microlayer sample of brackish Lake Shihwa.</title>
        <authorList>
            <person name="Choi J.Y."/>
            <person name="Hwang C.Y."/>
        </authorList>
    </citation>
    <scope>NUCLEOTIDE SEQUENCE</scope>
    <source>
        <strain evidence="1">HL-RS19</strain>
    </source>
</reference>
<dbReference type="EMBL" id="CP113088">
    <property type="protein sequence ID" value="WAC03725.1"/>
    <property type="molecule type" value="Genomic_DNA"/>
</dbReference>
<sequence>MQHKLIPKISIVSNIVKLNDSLKETWAYKDILIDSVPGLSILKAHNLTLSHEKEKEVFVAILDSEIDINHKAINNNIWINLKEIPR</sequence>
<dbReference type="Gene3D" id="3.40.50.200">
    <property type="entry name" value="Peptidase S8/S53 domain"/>
    <property type="match status" value="1"/>
</dbReference>
<dbReference type="GO" id="GO:0004252">
    <property type="term" value="F:serine-type endopeptidase activity"/>
    <property type="evidence" value="ECO:0007669"/>
    <property type="project" value="InterPro"/>
</dbReference>
<dbReference type="AlphaFoldDB" id="A0A9E8SIJ0"/>
<accession>A0A9E8SIJ0</accession>
<protein>
    <submittedName>
        <fullName evidence="1">Uncharacterized protein</fullName>
    </submittedName>
</protein>
<dbReference type="Proteomes" id="UP001164705">
    <property type="component" value="Chromosome"/>
</dbReference>